<evidence type="ECO:0000313" key="3">
    <source>
        <dbReference type="Proteomes" id="UP000830497"/>
    </source>
</evidence>
<name>A0ABY4CL76_9VIRU</name>
<sequence length="89" mass="10493">MNVLRIWLISLLVYLLSSITVVLFQDKLVVSILSFWHQGFPLVLQLLINKWRMLLMLLKIWVLCLFHNKYYNPHFILMKPPWGLAIAGG</sequence>
<evidence type="ECO:0000256" key="1">
    <source>
        <dbReference type="SAM" id="Phobius"/>
    </source>
</evidence>
<keyword evidence="3" id="KW-1185">Reference proteome</keyword>
<protein>
    <submittedName>
        <fullName evidence="2">Uncharacterized protein</fullName>
    </submittedName>
</protein>
<keyword evidence="1" id="KW-0812">Transmembrane</keyword>
<proteinExistence type="predicted"/>
<dbReference type="Proteomes" id="UP000830497">
    <property type="component" value="Segment"/>
</dbReference>
<reference evidence="2" key="1">
    <citation type="submission" date="2020-10" db="EMBL/GenBank/DDBJ databases">
        <authorList>
            <person name="Malki K."/>
            <person name="Breitbart M."/>
        </authorList>
    </citation>
    <scope>NUCLEOTIDE SEQUENCE</scope>
    <source>
        <strain evidence="2">CtRbk103</strain>
    </source>
</reference>
<evidence type="ECO:0000313" key="2">
    <source>
        <dbReference type="EMBL" id="UOF82566.1"/>
    </source>
</evidence>
<feature type="transmembrane region" description="Helical" evidence="1">
    <location>
        <begin position="54"/>
        <end position="71"/>
    </location>
</feature>
<accession>A0ABY4CL76</accession>
<organism evidence="2 3">
    <name type="scientific">Circoviridae sp</name>
    <dbReference type="NCBI Taxonomy" id="1954248"/>
    <lineage>
        <taxon>Viruses</taxon>
        <taxon>Monodnaviria</taxon>
        <taxon>Shotokuvirae</taxon>
        <taxon>Cressdnaviricota</taxon>
        <taxon>Arfiviricetes</taxon>
        <taxon>Rohanvirales</taxon>
        <taxon>Nenyaviridae</taxon>
        <taxon>Galvornvirus</taxon>
        <taxon>Galvornvirus isengard</taxon>
    </lineage>
</organism>
<feature type="transmembrane region" description="Helical" evidence="1">
    <location>
        <begin position="6"/>
        <end position="24"/>
    </location>
</feature>
<keyword evidence="1" id="KW-0472">Membrane</keyword>
<dbReference type="EMBL" id="MW202831">
    <property type="protein sequence ID" value="UOF82566.1"/>
    <property type="molecule type" value="Genomic_DNA"/>
</dbReference>
<keyword evidence="1" id="KW-1133">Transmembrane helix</keyword>